<dbReference type="STRING" id="225164.V4A180"/>
<dbReference type="EMBL" id="KB202444">
    <property type="protein sequence ID" value="ESO90402.1"/>
    <property type="molecule type" value="Genomic_DNA"/>
</dbReference>
<evidence type="ECO:0000256" key="7">
    <source>
        <dbReference type="ARBA" id="ARBA00029734"/>
    </source>
</evidence>
<gene>
    <name evidence="9" type="ORF">LOTGIDRAFT_218074</name>
</gene>
<dbReference type="AlphaFoldDB" id="V4A180"/>
<dbReference type="KEGG" id="lgi:LOTGIDRAFT_218074"/>
<accession>V4A180</accession>
<comment type="similarity">
    <text evidence="3">Belongs to the ribose 5-phosphate isomerase family.</text>
</comment>
<dbReference type="SUPFAM" id="SSF75445">
    <property type="entry name" value="D-ribose-5-phosphate isomerase (RpiA), lid domain"/>
    <property type="match status" value="1"/>
</dbReference>
<protein>
    <recommendedName>
        <fullName evidence="5">Ribose-5-phosphate isomerase</fullName>
        <ecNumber evidence="4">5.3.1.6</ecNumber>
    </recommendedName>
    <alternativeName>
        <fullName evidence="8">D-ribose-5-phosphate ketol-isomerase</fullName>
    </alternativeName>
    <alternativeName>
        <fullName evidence="7">Phosphoriboisomerase</fullName>
    </alternativeName>
</protein>
<dbReference type="NCBIfam" id="NF001924">
    <property type="entry name" value="PRK00702.1"/>
    <property type="match status" value="1"/>
</dbReference>
<dbReference type="Gene3D" id="3.40.50.1360">
    <property type="match status" value="1"/>
</dbReference>
<keyword evidence="6" id="KW-0413">Isomerase</keyword>
<keyword evidence="10" id="KW-1185">Reference proteome</keyword>
<dbReference type="OrthoDB" id="1555531at2759"/>
<dbReference type="GO" id="GO:0005737">
    <property type="term" value="C:cytoplasm"/>
    <property type="evidence" value="ECO:0007669"/>
    <property type="project" value="TreeGrafter"/>
</dbReference>
<dbReference type="OMA" id="ACHVQEK"/>
<dbReference type="Pfam" id="PF06026">
    <property type="entry name" value="Rib_5-P_isom_A"/>
    <property type="match status" value="1"/>
</dbReference>
<dbReference type="InterPro" id="IPR004788">
    <property type="entry name" value="Ribose5P_isomerase_type_A"/>
</dbReference>
<proteinExistence type="inferred from homology"/>
<dbReference type="GO" id="GO:0006014">
    <property type="term" value="P:D-ribose metabolic process"/>
    <property type="evidence" value="ECO:0007669"/>
    <property type="project" value="TreeGrafter"/>
</dbReference>
<dbReference type="SUPFAM" id="SSF100950">
    <property type="entry name" value="NagB/RpiA/CoA transferase-like"/>
    <property type="match status" value="1"/>
</dbReference>
<dbReference type="FunFam" id="3.30.70.260:FF:000018">
    <property type="entry name" value="Ribose-5-phosphate isomerase A"/>
    <property type="match status" value="1"/>
</dbReference>
<dbReference type="HOGENOM" id="CLU_056590_0_2_1"/>
<name>V4A180_LOTGI</name>
<evidence type="ECO:0000256" key="3">
    <source>
        <dbReference type="ARBA" id="ARBA00008088"/>
    </source>
</evidence>
<dbReference type="GeneID" id="20246754"/>
<evidence type="ECO:0000256" key="6">
    <source>
        <dbReference type="ARBA" id="ARBA00023235"/>
    </source>
</evidence>
<dbReference type="InterPro" id="IPR037171">
    <property type="entry name" value="NagB/RpiA_transferase-like"/>
</dbReference>
<evidence type="ECO:0000256" key="4">
    <source>
        <dbReference type="ARBA" id="ARBA00011959"/>
    </source>
</evidence>
<dbReference type="EC" id="5.3.1.6" evidence="4"/>
<evidence type="ECO:0000256" key="8">
    <source>
        <dbReference type="ARBA" id="ARBA00032273"/>
    </source>
</evidence>
<evidence type="ECO:0000256" key="2">
    <source>
        <dbReference type="ARBA" id="ARBA00004988"/>
    </source>
</evidence>
<comment type="pathway">
    <text evidence="2">Carbohydrate degradation; pentose phosphate pathway; D-ribose 5-phosphate from D-ribulose 5-phosphate (non-oxidative stage): step 1/1.</text>
</comment>
<reference evidence="9 10" key="1">
    <citation type="journal article" date="2013" name="Nature">
        <title>Insights into bilaterian evolution from three spiralian genomes.</title>
        <authorList>
            <person name="Simakov O."/>
            <person name="Marletaz F."/>
            <person name="Cho S.J."/>
            <person name="Edsinger-Gonzales E."/>
            <person name="Havlak P."/>
            <person name="Hellsten U."/>
            <person name="Kuo D.H."/>
            <person name="Larsson T."/>
            <person name="Lv J."/>
            <person name="Arendt D."/>
            <person name="Savage R."/>
            <person name="Osoegawa K."/>
            <person name="de Jong P."/>
            <person name="Grimwood J."/>
            <person name="Chapman J.A."/>
            <person name="Shapiro H."/>
            <person name="Aerts A."/>
            <person name="Otillar R.P."/>
            <person name="Terry A.Y."/>
            <person name="Boore J.L."/>
            <person name="Grigoriev I.V."/>
            <person name="Lindberg D.R."/>
            <person name="Seaver E.C."/>
            <person name="Weisblat D.A."/>
            <person name="Putnam N.H."/>
            <person name="Rokhsar D.S."/>
        </authorList>
    </citation>
    <scope>NUCLEOTIDE SEQUENCE [LARGE SCALE GENOMIC DNA]</scope>
</reference>
<dbReference type="Proteomes" id="UP000030746">
    <property type="component" value="Unassembled WGS sequence"/>
</dbReference>
<dbReference type="CDD" id="cd01398">
    <property type="entry name" value="RPI_A"/>
    <property type="match status" value="1"/>
</dbReference>
<dbReference type="UniPathway" id="UPA00115">
    <property type="reaction ID" value="UER00412"/>
</dbReference>
<dbReference type="NCBIfam" id="TIGR00021">
    <property type="entry name" value="rpiA"/>
    <property type="match status" value="1"/>
</dbReference>
<dbReference type="CTD" id="20246754"/>
<evidence type="ECO:0000313" key="9">
    <source>
        <dbReference type="EMBL" id="ESO90402.1"/>
    </source>
</evidence>
<evidence type="ECO:0000256" key="1">
    <source>
        <dbReference type="ARBA" id="ARBA00001713"/>
    </source>
</evidence>
<dbReference type="GO" id="GO:0009052">
    <property type="term" value="P:pentose-phosphate shunt, non-oxidative branch"/>
    <property type="evidence" value="ECO:0007669"/>
    <property type="project" value="InterPro"/>
</dbReference>
<evidence type="ECO:0000256" key="5">
    <source>
        <dbReference type="ARBA" id="ARBA00019150"/>
    </source>
</evidence>
<dbReference type="RefSeq" id="XP_009059071.1">
    <property type="nucleotide sequence ID" value="XM_009060823.1"/>
</dbReference>
<comment type="catalytic activity">
    <reaction evidence="1">
        <text>aldehydo-D-ribose 5-phosphate = D-ribulose 5-phosphate</text>
        <dbReference type="Rhea" id="RHEA:14657"/>
        <dbReference type="ChEBI" id="CHEBI:58121"/>
        <dbReference type="ChEBI" id="CHEBI:58273"/>
        <dbReference type="EC" id="5.3.1.6"/>
    </reaction>
</comment>
<dbReference type="PANTHER" id="PTHR11934">
    <property type="entry name" value="RIBOSE-5-PHOSPHATE ISOMERASE"/>
    <property type="match status" value="1"/>
</dbReference>
<evidence type="ECO:0000313" key="10">
    <source>
        <dbReference type="Proteomes" id="UP000030746"/>
    </source>
</evidence>
<dbReference type="FunFam" id="3.40.50.1360:FF:000014">
    <property type="entry name" value="Ribose 5-phosphate isomerase"/>
    <property type="match status" value="1"/>
</dbReference>
<sequence>MDEGINAGKKAAAYKAVDDFVKDNQIIGVGSGSTIVYSIDRIAERVKNENLKLICIPTSFQARQAIIERGLTLGQLEMNPKLDIAIDGADEVDYQLNCIKGGGGCQTQEKIVDYCAEEFILVADYRKDSEHLGDSWKKGIPIEVIPMAYKPVQMKIQSKLGGKANIRMATKKAGPVVTDNGNLILDWCFEGKQNWEQVDTFLHSIPGVVETGLFIQSAKMVYFGTAEGKVYTRNKNQDMLNSH</sequence>
<dbReference type="GO" id="GO:0004751">
    <property type="term" value="F:ribose-5-phosphate isomerase activity"/>
    <property type="evidence" value="ECO:0007669"/>
    <property type="project" value="UniProtKB-EC"/>
</dbReference>
<organism evidence="9 10">
    <name type="scientific">Lottia gigantea</name>
    <name type="common">Giant owl limpet</name>
    <dbReference type="NCBI Taxonomy" id="225164"/>
    <lineage>
        <taxon>Eukaryota</taxon>
        <taxon>Metazoa</taxon>
        <taxon>Spiralia</taxon>
        <taxon>Lophotrochozoa</taxon>
        <taxon>Mollusca</taxon>
        <taxon>Gastropoda</taxon>
        <taxon>Patellogastropoda</taxon>
        <taxon>Lottioidea</taxon>
        <taxon>Lottiidae</taxon>
        <taxon>Lottia</taxon>
    </lineage>
</organism>
<dbReference type="Gene3D" id="3.30.70.260">
    <property type="match status" value="1"/>
</dbReference>
<dbReference type="PANTHER" id="PTHR11934:SF0">
    <property type="entry name" value="RIBOSE-5-PHOSPHATE ISOMERASE"/>
    <property type="match status" value="1"/>
</dbReference>